<dbReference type="EMBL" id="LUXM01000018">
    <property type="protein sequence ID" value="KZU96650.1"/>
    <property type="molecule type" value="Genomic_DNA"/>
</dbReference>
<evidence type="ECO:0000313" key="5">
    <source>
        <dbReference type="EMBL" id="QQM60768.1"/>
    </source>
</evidence>
<sequence>MELTIGLIIGTSIILAILCGILSIYYYHHTKKLNGTIWALIGIALLCLAGFFVWVVWFGL</sequence>
<evidence type="ECO:0000313" key="6">
    <source>
        <dbReference type="Proteomes" id="UP000076872"/>
    </source>
</evidence>
<evidence type="ECO:0000313" key="9">
    <source>
        <dbReference type="Proteomes" id="UP000595466"/>
    </source>
</evidence>
<evidence type="ECO:0000313" key="7">
    <source>
        <dbReference type="Proteomes" id="UP000076882"/>
    </source>
</evidence>
<evidence type="ECO:0000313" key="2">
    <source>
        <dbReference type="EMBL" id="KZU01954.1"/>
    </source>
</evidence>
<evidence type="ECO:0000313" key="8">
    <source>
        <dbReference type="Proteomes" id="UP000076989"/>
    </source>
</evidence>
<proteinExistence type="predicted"/>
<keyword evidence="1" id="KW-1133">Transmembrane helix</keyword>
<dbReference type="AlphaFoldDB" id="A0A0G9FCD4"/>
<protein>
    <submittedName>
        <fullName evidence="3">Uncharacterized protein</fullName>
    </submittedName>
</protein>
<feature type="transmembrane region" description="Helical" evidence="1">
    <location>
        <begin position="37"/>
        <end position="57"/>
    </location>
</feature>
<reference evidence="5 9" key="2">
    <citation type="submission" date="2020-12" db="EMBL/GenBank/DDBJ databases">
        <title>Whole genome sequencing of Lactobacillus plantarum PC518.</title>
        <authorList>
            <person name="Guo Q."/>
        </authorList>
    </citation>
    <scope>NUCLEOTIDE SEQUENCE [LARGE SCALE GENOMIC DNA]</scope>
    <source>
        <strain evidence="5 9">PC518</strain>
    </source>
</reference>
<dbReference type="Proteomes" id="UP000076882">
    <property type="component" value="Unassembled WGS sequence"/>
</dbReference>
<accession>A0A0G9FCD4</accession>
<dbReference type="Proteomes" id="UP000595466">
    <property type="component" value="Chromosome"/>
</dbReference>
<dbReference type="Proteomes" id="UP000076989">
    <property type="component" value="Unassembled WGS sequence"/>
</dbReference>
<evidence type="ECO:0000256" key="1">
    <source>
        <dbReference type="SAM" id="Phobius"/>
    </source>
</evidence>
<gene>
    <name evidence="5" type="ORF">JH395_13800</name>
    <name evidence="3" type="ORF">Lp19_0626</name>
    <name evidence="4" type="ORF">NAB2_2539</name>
    <name evidence="2" type="ORF">Nizo2260_2761</name>
</gene>
<reference evidence="6 7" key="1">
    <citation type="submission" date="2016-03" db="EMBL/GenBank/DDBJ databases">
        <title>Comparative genomics of 54 Lactobacillus plantarum strains reveals genomic uncoupling from niche constraints.</title>
        <authorList>
            <person name="Martino M.E."/>
        </authorList>
    </citation>
    <scope>NUCLEOTIDE SEQUENCE [LARGE SCALE GENOMIC DNA]</scope>
    <source>
        <strain evidence="3 7">19.1</strain>
        <strain evidence="4 6">NAB2</strain>
        <strain evidence="2 8">Nizo2260</strain>
    </source>
</reference>
<dbReference type="GeneID" id="77216446"/>
<dbReference type="EMBL" id="CP066817">
    <property type="protein sequence ID" value="QQM60768.1"/>
    <property type="molecule type" value="Genomic_DNA"/>
</dbReference>
<dbReference type="EMBL" id="LUXO01000033">
    <property type="protein sequence ID" value="KZV01919.1"/>
    <property type="molecule type" value="Genomic_DNA"/>
</dbReference>
<name>A0A0G9FCD4_LACPN</name>
<dbReference type="RefSeq" id="WP_003642976.1">
    <property type="nucleotide sequence ID" value="NZ_AP018405.1"/>
</dbReference>
<dbReference type="PATRIC" id="fig|1590.142.peg.2995"/>
<feature type="transmembrane region" description="Helical" evidence="1">
    <location>
        <begin position="6"/>
        <end position="25"/>
    </location>
</feature>
<dbReference type="KEGG" id="lpb:SH83_14005"/>
<organism evidence="3 7">
    <name type="scientific">Lactiplantibacillus plantarum</name>
    <name type="common">Lactobacillus plantarum</name>
    <dbReference type="NCBI Taxonomy" id="1590"/>
    <lineage>
        <taxon>Bacteria</taxon>
        <taxon>Bacillati</taxon>
        <taxon>Bacillota</taxon>
        <taxon>Bacilli</taxon>
        <taxon>Lactobacillales</taxon>
        <taxon>Lactobacillaceae</taxon>
        <taxon>Lactiplantibacillus</taxon>
    </lineage>
</organism>
<dbReference type="Proteomes" id="UP000076872">
    <property type="component" value="Unassembled WGS sequence"/>
</dbReference>
<evidence type="ECO:0000313" key="3">
    <source>
        <dbReference type="EMBL" id="KZU96650.1"/>
    </source>
</evidence>
<keyword evidence="1" id="KW-0812">Transmembrane</keyword>
<dbReference type="EMBL" id="LUWI01000035">
    <property type="protein sequence ID" value="KZU01954.1"/>
    <property type="molecule type" value="Genomic_DNA"/>
</dbReference>
<keyword evidence="1" id="KW-0472">Membrane</keyword>
<evidence type="ECO:0000313" key="4">
    <source>
        <dbReference type="EMBL" id="KZV01919.1"/>
    </source>
</evidence>